<dbReference type="KEGG" id="xne:XNC1_0166"/>
<feature type="transmembrane region" description="Helical" evidence="1">
    <location>
        <begin position="67"/>
        <end position="88"/>
    </location>
</feature>
<protein>
    <submittedName>
        <fullName evidence="2">O-antigen ligase RfaL</fullName>
    </submittedName>
</protein>
<gene>
    <name evidence="2" type="ordered locus">XNC1_0166</name>
</gene>
<feature type="transmembrane region" description="Helical" evidence="1">
    <location>
        <begin position="129"/>
        <end position="149"/>
    </location>
</feature>
<keyword evidence="1" id="KW-0472">Membrane</keyword>
<reference evidence="2 3" key="1">
    <citation type="journal article" date="2011" name="PLoS ONE">
        <title>The entomopathogenic bacterial endosymbionts xenorhabdus and photorhabdus: convergent lifestyles from divergent genomes.</title>
        <authorList>
            <person name="Chaston J.M."/>
            <person name="Suen G."/>
            <person name="Tucker S.L."/>
            <person name="Andersen A.W."/>
            <person name="Bhasin A."/>
            <person name="Bode E."/>
            <person name="Bode H.B."/>
            <person name="Brachmann A.O."/>
            <person name="Cowles C.E."/>
            <person name="Cowles K.N."/>
            <person name="Darby C."/>
            <person name="de Leon L."/>
            <person name="Drace K."/>
            <person name="Du Z."/>
            <person name="Givaudan A."/>
            <person name="Herbert Tran E.E."/>
            <person name="Jewell K.A."/>
            <person name="Knack J.J."/>
            <person name="Krasomil-Osterfeld K.C."/>
            <person name="Kukor R."/>
            <person name="Lanois A."/>
            <person name="Latreille P."/>
            <person name="Leimgruber N.K."/>
            <person name="Lipke C.M."/>
            <person name="Liu R."/>
            <person name="Lu X."/>
            <person name="Martens E.C."/>
            <person name="Marri P.R."/>
            <person name="Medigue C."/>
            <person name="Menard M.L."/>
            <person name="Miller N.M."/>
            <person name="Morales-Soto N."/>
            <person name="Norton S."/>
            <person name="Ogier J.C."/>
            <person name="Orchard S.S."/>
            <person name="Park D."/>
            <person name="Park Y."/>
            <person name="Qurollo B.A."/>
            <person name="Sugar D.R."/>
            <person name="Richards G.R."/>
            <person name="Rouy Z."/>
            <person name="Slominski B."/>
            <person name="Slominski K."/>
            <person name="Snyder H."/>
            <person name="Tjaden B.C."/>
            <person name="van der Hoeven R."/>
            <person name="Welch R.D."/>
            <person name="Wheeler C."/>
            <person name="Xiang B."/>
            <person name="Barbazuk B."/>
            <person name="Gaudriault S."/>
            <person name="Goodner B."/>
            <person name="Slater S.C."/>
            <person name="Forst S."/>
            <person name="Goldman B.S."/>
            <person name="Goodrich-Blair H."/>
        </authorList>
    </citation>
    <scope>NUCLEOTIDE SEQUENCE [LARGE SCALE GENOMIC DNA]</scope>
    <source>
        <strain evidence="3">ATCC 19061 / DSM 3370 / CCUG 14189 / LMG 1036 / NCIMB 9965 / AN6</strain>
    </source>
</reference>
<feature type="transmembrane region" description="Helical" evidence="1">
    <location>
        <begin position="38"/>
        <end position="55"/>
    </location>
</feature>
<evidence type="ECO:0000256" key="1">
    <source>
        <dbReference type="SAM" id="Phobius"/>
    </source>
</evidence>
<sequence length="150" mass="17098">MLNVKNKFNLNNNKKSLWNLSIVGLYVILVYLPDITRYKNLVMILICTTALYYLVKDFRQVTNALRSHLVLSVLLFVLAMFYSVGISIDPALSFKEMNKPILNGLLLFSLTFPIVLYQESKEDIARMILVAFIIGMAAISLTDIAKYIIN</sequence>
<keyword evidence="3" id="KW-1185">Reference proteome</keyword>
<evidence type="ECO:0000313" key="2">
    <source>
        <dbReference type="EMBL" id="CBJ88254.1"/>
    </source>
</evidence>
<keyword evidence="1" id="KW-1133">Transmembrane helix</keyword>
<dbReference type="Proteomes" id="UP000008075">
    <property type="component" value="Chromosome"/>
</dbReference>
<dbReference type="GO" id="GO:0016874">
    <property type="term" value="F:ligase activity"/>
    <property type="evidence" value="ECO:0007669"/>
    <property type="project" value="UniProtKB-KW"/>
</dbReference>
<accession>D3VGW9</accession>
<proteinExistence type="predicted"/>
<keyword evidence="1" id="KW-0812">Transmembrane</keyword>
<feature type="transmembrane region" description="Helical" evidence="1">
    <location>
        <begin position="100"/>
        <end position="117"/>
    </location>
</feature>
<organism evidence="2 3">
    <name type="scientific">Xenorhabdus nematophila (strain ATCC 19061 / DSM 3370 / CCUG 14189 / LMG 1036 / NCIMB 9965 / AN6)</name>
    <dbReference type="NCBI Taxonomy" id="406817"/>
    <lineage>
        <taxon>Bacteria</taxon>
        <taxon>Pseudomonadati</taxon>
        <taxon>Pseudomonadota</taxon>
        <taxon>Gammaproteobacteria</taxon>
        <taxon>Enterobacterales</taxon>
        <taxon>Morganellaceae</taxon>
        <taxon>Xenorhabdus</taxon>
    </lineage>
</organism>
<name>D3VGW9_XENNA</name>
<evidence type="ECO:0000313" key="3">
    <source>
        <dbReference type="Proteomes" id="UP000008075"/>
    </source>
</evidence>
<dbReference type="eggNOG" id="COG3307">
    <property type="taxonomic scope" value="Bacteria"/>
</dbReference>
<dbReference type="STRING" id="406817.XNC1_0166"/>
<keyword evidence="2" id="KW-0436">Ligase</keyword>
<dbReference type="HOGENOM" id="CLU_1739816_0_0_6"/>
<dbReference type="EMBL" id="FN667742">
    <property type="protein sequence ID" value="CBJ88254.1"/>
    <property type="molecule type" value="Genomic_DNA"/>
</dbReference>
<feature type="transmembrane region" description="Helical" evidence="1">
    <location>
        <begin position="16"/>
        <end position="32"/>
    </location>
</feature>
<dbReference type="AlphaFoldDB" id="D3VGW9"/>